<dbReference type="Pfam" id="PF00669">
    <property type="entry name" value="Flagellin_N"/>
    <property type="match status" value="1"/>
</dbReference>
<proteinExistence type="inferred from homology"/>
<keyword evidence="7" id="KW-1185">Reference proteome</keyword>
<protein>
    <submittedName>
        <fullName evidence="6">Flagellar hook-associated protein 3 FlgL</fullName>
    </submittedName>
</protein>
<reference evidence="6 7" key="1">
    <citation type="submission" date="2023-07" db="EMBL/GenBank/DDBJ databases">
        <title>Genomic Encyclopedia of Type Strains, Phase IV (KMG-IV): sequencing the most valuable type-strain genomes for metagenomic binning, comparative biology and taxonomic classification.</title>
        <authorList>
            <person name="Goeker M."/>
        </authorList>
    </citation>
    <scope>NUCLEOTIDE SEQUENCE [LARGE SCALE GENOMIC DNA]</scope>
    <source>
        <strain evidence="6 7">DSM 23837</strain>
    </source>
</reference>
<evidence type="ECO:0000259" key="4">
    <source>
        <dbReference type="Pfam" id="PF00669"/>
    </source>
</evidence>
<dbReference type="InterPro" id="IPR001492">
    <property type="entry name" value="Flagellin"/>
</dbReference>
<dbReference type="Pfam" id="PF00700">
    <property type="entry name" value="Flagellin_C"/>
    <property type="match status" value="1"/>
</dbReference>
<dbReference type="SUPFAM" id="SSF64518">
    <property type="entry name" value="Phase 1 flagellin"/>
    <property type="match status" value="1"/>
</dbReference>
<comment type="similarity">
    <text evidence="2">Belongs to the bacterial flagellin family.</text>
</comment>
<feature type="domain" description="Flagellin N-terminal" evidence="4">
    <location>
        <begin position="6"/>
        <end position="140"/>
    </location>
</feature>
<comment type="subcellular location">
    <subcellularLocation>
        <location evidence="1">Bacterial flagellum</location>
    </subcellularLocation>
</comment>
<accession>A0ABT9WUV6</accession>
<dbReference type="RefSeq" id="WP_307230777.1">
    <property type="nucleotide sequence ID" value="NZ_JAUSTT010000018.1"/>
</dbReference>
<dbReference type="InterPro" id="IPR013384">
    <property type="entry name" value="Flagell_FlgL"/>
</dbReference>
<feature type="domain" description="Flagellin C-terminal" evidence="5">
    <location>
        <begin position="213"/>
        <end position="296"/>
    </location>
</feature>
<dbReference type="PANTHER" id="PTHR42792:SF1">
    <property type="entry name" value="FLAGELLAR HOOK-ASSOCIATED PROTEIN 3"/>
    <property type="match status" value="1"/>
</dbReference>
<name>A0ABT9WUV6_9BACI</name>
<dbReference type="NCBIfam" id="TIGR02550">
    <property type="entry name" value="flagell_flgL"/>
    <property type="match status" value="1"/>
</dbReference>
<evidence type="ECO:0000256" key="3">
    <source>
        <dbReference type="ARBA" id="ARBA00023143"/>
    </source>
</evidence>
<dbReference type="InterPro" id="IPR001029">
    <property type="entry name" value="Flagellin_N"/>
</dbReference>
<dbReference type="PANTHER" id="PTHR42792">
    <property type="entry name" value="FLAGELLIN"/>
    <property type="match status" value="1"/>
</dbReference>
<sequence>MRVTQSMLTGNMLRNLSNSYERLAIYQEQAYTGKKITRPSQDPVVAMKGIYYRTNLGEVEQFKRNYAEATNWLENADEALDQLGKALHNIRELVTQAANDPLSDEQRGYIGKEIEEIRNHIVEIANTKVGNKYIFNGTDTLEKPVDLSVEPPVYPTNPYKPVTIELAKGVYIDVSVDTSDIFGDQDGKLFSDLDKIVSMLNEGTTGEELTSFIQKIEDHTDSVLSTRASLGAQTNRIELMQERIEHQAVIAERMMADNEGVDAEKAITDLIMEESLLRAALGVGARVMQPSLLDFLR</sequence>
<organism evidence="6 7">
    <name type="scientific">Bacillus chungangensis</name>
    <dbReference type="NCBI Taxonomy" id="587633"/>
    <lineage>
        <taxon>Bacteria</taxon>
        <taxon>Bacillati</taxon>
        <taxon>Bacillota</taxon>
        <taxon>Bacilli</taxon>
        <taxon>Bacillales</taxon>
        <taxon>Bacillaceae</taxon>
        <taxon>Bacillus</taxon>
    </lineage>
</organism>
<comment type="caution">
    <text evidence="6">The sequence shown here is derived from an EMBL/GenBank/DDBJ whole genome shotgun (WGS) entry which is preliminary data.</text>
</comment>
<keyword evidence="6" id="KW-0282">Flagellum</keyword>
<evidence type="ECO:0000256" key="1">
    <source>
        <dbReference type="ARBA" id="ARBA00004365"/>
    </source>
</evidence>
<evidence type="ECO:0000256" key="2">
    <source>
        <dbReference type="ARBA" id="ARBA00005709"/>
    </source>
</evidence>
<dbReference type="InterPro" id="IPR046358">
    <property type="entry name" value="Flagellin_C"/>
</dbReference>
<dbReference type="Proteomes" id="UP001223586">
    <property type="component" value="Unassembled WGS sequence"/>
</dbReference>
<gene>
    <name evidence="6" type="ORF">J2S08_002965</name>
</gene>
<keyword evidence="3" id="KW-0975">Bacterial flagellum</keyword>
<dbReference type="EMBL" id="JAUSTT010000018">
    <property type="protein sequence ID" value="MDQ0177086.1"/>
    <property type="molecule type" value="Genomic_DNA"/>
</dbReference>
<keyword evidence="6" id="KW-0969">Cilium</keyword>
<evidence type="ECO:0000259" key="5">
    <source>
        <dbReference type="Pfam" id="PF00700"/>
    </source>
</evidence>
<keyword evidence="6" id="KW-0966">Cell projection</keyword>
<dbReference type="Gene3D" id="1.20.1330.10">
    <property type="entry name" value="f41 fragment of flagellin, N-terminal domain"/>
    <property type="match status" value="1"/>
</dbReference>
<evidence type="ECO:0000313" key="6">
    <source>
        <dbReference type="EMBL" id="MDQ0177086.1"/>
    </source>
</evidence>
<evidence type="ECO:0000313" key="7">
    <source>
        <dbReference type="Proteomes" id="UP001223586"/>
    </source>
</evidence>